<name>A0A557QIC6_9RHOO</name>
<evidence type="ECO:0008006" key="3">
    <source>
        <dbReference type="Google" id="ProtNLM"/>
    </source>
</evidence>
<dbReference type="OrthoDB" id="9182551at2"/>
<protein>
    <recommendedName>
        <fullName evidence="3">DUF4304 domain-containing protein</fullName>
    </recommendedName>
</protein>
<accession>A0A557QIC6</accession>
<dbReference type="RefSeq" id="WP_144310749.1">
    <property type="nucleotide sequence ID" value="NZ_VMNK01000016.1"/>
</dbReference>
<proteinExistence type="predicted"/>
<reference evidence="1 2" key="1">
    <citation type="submission" date="2019-07" db="EMBL/GenBank/DDBJ databases">
        <title>The pathways for chlorine oxyanion respiration interact through the shared metabolite chlorate.</title>
        <authorList>
            <person name="Barnum T.P."/>
            <person name="Cheng Y."/>
            <person name="Hill K.A."/>
            <person name="Lucas L.N."/>
            <person name="Carlson H.K."/>
            <person name="Coates J.D."/>
        </authorList>
    </citation>
    <scope>NUCLEOTIDE SEQUENCE [LARGE SCALE GENOMIC DNA]</scope>
    <source>
        <strain evidence="1 2">SFB-3</strain>
    </source>
</reference>
<evidence type="ECO:0000313" key="2">
    <source>
        <dbReference type="Proteomes" id="UP000319502"/>
    </source>
</evidence>
<keyword evidence="2" id="KW-1185">Reference proteome</keyword>
<organism evidence="1 2">
    <name type="scientific">Denitromonas halophila</name>
    <dbReference type="NCBI Taxonomy" id="1629404"/>
    <lineage>
        <taxon>Bacteria</taxon>
        <taxon>Pseudomonadati</taxon>
        <taxon>Pseudomonadota</taxon>
        <taxon>Betaproteobacteria</taxon>
        <taxon>Rhodocyclales</taxon>
        <taxon>Zoogloeaceae</taxon>
        <taxon>Denitromonas</taxon>
    </lineage>
</organism>
<dbReference type="Proteomes" id="UP000319502">
    <property type="component" value="Unassembled WGS sequence"/>
</dbReference>
<dbReference type="EMBL" id="VMNK01000016">
    <property type="protein sequence ID" value="TVO52660.1"/>
    <property type="molecule type" value="Genomic_DNA"/>
</dbReference>
<dbReference type="AlphaFoldDB" id="A0A557QIC6"/>
<gene>
    <name evidence="1" type="ORF">FHP91_17140</name>
</gene>
<comment type="caution">
    <text evidence="1">The sequence shown here is derived from an EMBL/GenBank/DDBJ whole genome shotgun (WGS) entry which is preliminary data.</text>
</comment>
<evidence type="ECO:0000313" key="1">
    <source>
        <dbReference type="EMBL" id="TVO52660.1"/>
    </source>
</evidence>
<sequence>MTFISTRKLEKAIDRALQDWLSPYGFRPANGGGVERWQDNRYDFIGSLVCKIGGENRITPFGQMGFREHENIYSHFIHPDRQESEKLAIDATFKYAHFVKDWTAAMRCQQVEELEGFLGNLRGFVMERLFPTLMSYDTPHKILALYIRTNEKDPTSFAPPTWHGYSSALTALILARLYESSHYKSLKHRYSGEFEGLDEEKMKRVQRLLEYLDLPDPLPALE</sequence>